<dbReference type="Pfam" id="PF09669">
    <property type="entry name" value="Phage_pRha"/>
    <property type="match status" value="1"/>
</dbReference>
<reference evidence="2 3" key="2">
    <citation type="submission" date="2013-04" db="EMBL/GenBank/DDBJ databases">
        <title>The Genome Sequence of Bilophila wadsworthia 3_1_6.</title>
        <authorList>
            <consortium name="The Broad Institute Genomics Platform"/>
            <person name="Earl A."/>
            <person name="Ward D."/>
            <person name="Feldgarden M."/>
            <person name="Gevers D."/>
            <person name="Sibley C."/>
            <person name="Strauss J."/>
            <person name="Allen-Vercoe E."/>
            <person name="Walker B."/>
            <person name="Young S."/>
            <person name="Zeng Q."/>
            <person name="Gargeya S."/>
            <person name="Fitzgerald M."/>
            <person name="Haas B."/>
            <person name="Abouelleil A."/>
            <person name="Allen A.W."/>
            <person name="Alvarado L."/>
            <person name="Arachchi H.M."/>
            <person name="Berlin A.M."/>
            <person name="Chapman S.B."/>
            <person name="Gainer-Dewar J."/>
            <person name="Goldberg J."/>
            <person name="Griggs A."/>
            <person name="Gujja S."/>
            <person name="Hansen M."/>
            <person name="Howarth C."/>
            <person name="Imamovic A."/>
            <person name="Ireland A."/>
            <person name="Larimer J."/>
            <person name="McCowan C."/>
            <person name="Murphy C."/>
            <person name="Pearson M."/>
            <person name="Poon T.W."/>
            <person name="Priest M."/>
            <person name="Roberts A."/>
            <person name="Saif S."/>
            <person name="Shea T."/>
            <person name="Sisk P."/>
            <person name="Sykes S."/>
            <person name="Wortman J."/>
            <person name="Nusbaum C."/>
            <person name="Birren B."/>
        </authorList>
    </citation>
    <scope>NUCLEOTIDE SEQUENCE [LARGE SCALE GENOMIC DNA]</scope>
    <source>
        <strain evidence="2 3">3_1_6</strain>
    </source>
</reference>
<evidence type="ECO:0000313" key="3">
    <source>
        <dbReference type="Proteomes" id="UP000006034"/>
    </source>
</evidence>
<dbReference type="Proteomes" id="UP000006034">
    <property type="component" value="Unassembled WGS sequence"/>
</dbReference>
<dbReference type="STRING" id="563192.HMPREF0179_03646"/>
<feature type="region of interest" description="Disordered" evidence="1">
    <location>
        <begin position="120"/>
        <end position="142"/>
    </location>
</feature>
<feature type="compositionally biased region" description="Basic and acidic residues" evidence="1">
    <location>
        <begin position="121"/>
        <end position="131"/>
    </location>
</feature>
<dbReference type="NCBIfam" id="TIGR02681">
    <property type="entry name" value="phage_pRha"/>
    <property type="match status" value="1"/>
</dbReference>
<organism evidence="2 3">
    <name type="scientific">Bilophila wadsworthia (strain 3_1_6)</name>
    <dbReference type="NCBI Taxonomy" id="563192"/>
    <lineage>
        <taxon>Bacteria</taxon>
        <taxon>Pseudomonadati</taxon>
        <taxon>Thermodesulfobacteriota</taxon>
        <taxon>Desulfovibrionia</taxon>
        <taxon>Desulfovibrionales</taxon>
        <taxon>Desulfovibrionaceae</taxon>
        <taxon>Bilophila</taxon>
    </lineage>
</organism>
<keyword evidence="3" id="KW-1185">Reference proteome</keyword>
<comment type="caution">
    <text evidence="2">The sequence shown here is derived from an EMBL/GenBank/DDBJ whole genome shotgun (WGS) entry which is preliminary data.</text>
</comment>
<dbReference type="eggNOG" id="COG3646">
    <property type="taxonomic scope" value="Bacteria"/>
</dbReference>
<dbReference type="InterPro" id="IPR014054">
    <property type="entry name" value="Phage_regulatory_Rha"/>
</dbReference>
<dbReference type="GeneID" id="78087649"/>
<dbReference type="OrthoDB" id="9808959at2"/>
<reference evidence="2 3" key="1">
    <citation type="submission" date="2010-10" db="EMBL/GenBank/DDBJ databases">
        <authorList>
            <consortium name="The Broad Institute Genome Sequencing Platform"/>
            <person name="Ward D."/>
            <person name="Earl A."/>
            <person name="Feldgarden M."/>
            <person name="Young S.K."/>
            <person name="Gargeya S."/>
            <person name="Zeng Q."/>
            <person name="Alvarado L."/>
            <person name="Berlin A."/>
            <person name="Bochicchio J."/>
            <person name="Chapman S.B."/>
            <person name="Chen Z."/>
            <person name="Freedman E."/>
            <person name="Gellesch M."/>
            <person name="Goldberg J."/>
            <person name="Griggs A."/>
            <person name="Gujja S."/>
            <person name="Heilman E."/>
            <person name="Heiman D."/>
            <person name="Howarth C."/>
            <person name="Mehta T."/>
            <person name="Neiman D."/>
            <person name="Pearson M."/>
            <person name="Roberts A."/>
            <person name="Saif S."/>
            <person name="Shea T."/>
            <person name="Shenoy N."/>
            <person name="Sisk P."/>
            <person name="Stolte C."/>
            <person name="Sykes S."/>
            <person name="White J."/>
            <person name="Yandava C."/>
            <person name="Allen-Vercoe E."/>
            <person name="Sibley C."/>
            <person name="Ambrose C.E."/>
            <person name="Strauss J."/>
            <person name="Daigneault M."/>
            <person name="Haas B."/>
            <person name="Nusbaum C."/>
            <person name="Birren B."/>
        </authorList>
    </citation>
    <scope>NUCLEOTIDE SEQUENCE [LARGE SCALE GENOMIC DNA]</scope>
    <source>
        <strain evidence="2 3">3_1_6</strain>
    </source>
</reference>
<dbReference type="AlphaFoldDB" id="E5YBS2"/>
<dbReference type="HOGENOM" id="CLU_1003729_0_0_7"/>
<dbReference type="RefSeq" id="WP_005030739.1">
    <property type="nucleotide sequence ID" value="NZ_KE150238.1"/>
</dbReference>
<evidence type="ECO:0000313" key="2">
    <source>
        <dbReference type="EMBL" id="EFV42541.1"/>
    </source>
</evidence>
<sequence length="289" mass="32995">MEIEQATTQEVFEPTIEDMIQTENGIPTTTSLVIAQAFEKEHKDVLRAIYNMECSPEFNERNFAPVGYKDAKGEIRPAYRLTRDGFAFLAMGFTGKKAAAWKERFLEAFNAMEAALLRQRQRQETAPKEPEQSPPPRTWEKPEFFRSARKLTKAQTESLLGVLNMECLLQNRQPEDALKELLTFFHLSSLEDMRQSDYRHAVFSVMKRMLLISGKTSEDAQASSQYAAAINGLINFWNHSSDFTKSDIQNYVQNKCGRSLQEGISSDSDGLKVLFTLWGGISHYDLRLN</sequence>
<protein>
    <submittedName>
        <fullName evidence="2">Rha family phage regulatory protein</fullName>
    </submittedName>
</protein>
<evidence type="ECO:0000256" key="1">
    <source>
        <dbReference type="SAM" id="MobiDB-lite"/>
    </source>
</evidence>
<name>E5YBS2_BILW3</name>
<dbReference type="EMBL" id="ADCP02000001">
    <property type="protein sequence ID" value="EFV42541.1"/>
    <property type="molecule type" value="Genomic_DNA"/>
</dbReference>
<accession>E5YBS2</accession>
<gene>
    <name evidence="2" type="ORF">HMPREF0179_03646</name>
</gene>
<proteinExistence type="predicted"/>